<sequence length="48" mass="5443">MLSRTHGQVKDYLLHNGDSQNWVWSILDDGVAFSHKVSLLCGMFYCGL</sequence>
<dbReference type="EMBL" id="GGEC01076939">
    <property type="protein sequence ID" value="MBX57423.1"/>
    <property type="molecule type" value="Transcribed_RNA"/>
</dbReference>
<protein>
    <submittedName>
        <fullName evidence="1">Uncharacterized protein</fullName>
    </submittedName>
</protein>
<accession>A0A2P2PRV3</accession>
<proteinExistence type="predicted"/>
<name>A0A2P2PRV3_RHIMU</name>
<dbReference type="AlphaFoldDB" id="A0A2P2PRV3"/>
<reference evidence="1" key="1">
    <citation type="submission" date="2018-02" db="EMBL/GenBank/DDBJ databases">
        <title>Rhizophora mucronata_Transcriptome.</title>
        <authorList>
            <person name="Meera S.P."/>
            <person name="Sreeshan A."/>
            <person name="Augustine A."/>
        </authorList>
    </citation>
    <scope>NUCLEOTIDE SEQUENCE</scope>
    <source>
        <tissue evidence="1">Leaf</tissue>
    </source>
</reference>
<organism evidence="1">
    <name type="scientific">Rhizophora mucronata</name>
    <name type="common">Asiatic mangrove</name>
    <dbReference type="NCBI Taxonomy" id="61149"/>
    <lineage>
        <taxon>Eukaryota</taxon>
        <taxon>Viridiplantae</taxon>
        <taxon>Streptophyta</taxon>
        <taxon>Embryophyta</taxon>
        <taxon>Tracheophyta</taxon>
        <taxon>Spermatophyta</taxon>
        <taxon>Magnoliopsida</taxon>
        <taxon>eudicotyledons</taxon>
        <taxon>Gunneridae</taxon>
        <taxon>Pentapetalae</taxon>
        <taxon>rosids</taxon>
        <taxon>fabids</taxon>
        <taxon>Malpighiales</taxon>
        <taxon>Rhizophoraceae</taxon>
        <taxon>Rhizophora</taxon>
    </lineage>
</organism>
<evidence type="ECO:0000313" key="1">
    <source>
        <dbReference type="EMBL" id="MBX57423.1"/>
    </source>
</evidence>